<feature type="compositionally biased region" description="Basic and acidic residues" evidence="1">
    <location>
        <begin position="171"/>
        <end position="182"/>
    </location>
</feature>
<feature type="compositionally biased region" description="Basic and acidic residues" evidence="1">
    <location>
        <begin position="106"/>
        <end position="149"/>
    </location>
</feature>
<protein>
    <recommendedName>
        <fullName evidence="4">DUF222 domain-containing protein</fullName>
    </recommendedName>
</protein>
<comment type="caution">
    <text evidence="2">The sequence shown here is derived from an EMBL/GenBank/DDBJ whole genome shotgun (WGS) entry which is preliminary data.</text>
</comment>
<feature type="region of interest" description="Disordered" evidence="1">
    <location>
        <begin position="231"/>
        <end position="284"/>
    </location>
</feature>
<accession>A0ABP9QDW6</accession>
<feature type="compositionally biased region" description="Basic and acidic residues" evidence="1">
    <location>
        <begin position="231"/>
        <end position="264"/>
    </location>
</feature>
<reference evidence="3" key="1">
    <citation type="journal article" date="2019" name="Int. J. Syst. Evol. Microbiol.">
        <title>The Global Catalogue of Microorganisms (GCM) 10K type strain sequencing project: providing services to taxonomists for standard genome sequencing and annotation.</title>
        <authorList>
            <consortium name="The Broad Institute Genomics Platform"/>
            <consortium name="The Broad Institute Genome Sequencing Center for Infectious Disease"/>
            <person name="Wu L."/>
            <person name="Ma J."/>
        </authorList>
    </citation>
    <scope>NUCLEOTIDE SEQUENCE [LARGE SCALE GENOMIC DNA]</scope>
    <source>
        <strain evidence="3">JCM 18054</strain>
    </source>
</reference>
<gene>
    <name evidence="2" type="ORF">GCM10023214_23990</name>
</gene>
<evidence type="ECO:0008006" key="4">
    <source>
        <dbReference type="Google" id="ProtNLM"/>
    </source>
</evidence>
<dbReference type="Proteomes" id="UP001500192">
    <property type="component" value="Unassembled WGS sequence"/>
</dbReference>
<feature type="region of interest" description="Disordered" evidence="1">
    <location>
        <begin position="164"/>
        <end position="186"/>
    </location>
</feature>
<evidence type="ECO:0000256" key="1">
    <source>
        <dbReference type="SAM" id="MobiDB-lite"/>
    </source>
</evidence>
<feature type="region of interest" description="Disordered" evidence="1">
    <location>
        <begin position="98"/>
        <end position="149"/>
    </location>
</feature>
<evidence type="ECO:0000313" key="3">
    <source>
        <dbReference type="Proteomes" id="UP001500192"/>
    </source>
</evidence>
<keyword evidence="3" id="KW-1185">Reference proteome</keyword>
<proteinExistence type="predicted"/>
<feature type="compositionally biased region" description="Basic and acidic residues" evidence="1">
    <location>
        <begin position="275"/>
        <end position="284"/>
    </location>
</feature>
<organism evidence="2 3">
    <name type="scientific">Amycolatopsis dongchuanensis</name>
    <dbReference type="NCBI Taxonomy" id="1070866"/>
    <lineage>
        <taxon>Bacteria</taxon>
        <taxon>Bacillati</taxon>
        <taxon>Actinomycetota</taxon>
        <taxon>Actinomycetes</taxon>
        <taxon>Pseudonocardiales</taxon>
        <taxon>Pseudonocardiaceae</taxon>
        <taxon>Amycolatopsis</taxon>
    </lineage>
</organism>
<dbReference type="EMBL" id="BAABIB010000054">
    <property type="protein sequence ID" value="GAA5160299.1"/>
    <property type="molecule type" value="Genomic_DNA"/>
</dbReference>
<name>A0ABP9QDW6_9PSEU</name>
<evidence type="ECO:0000313" key="2">
    <source>
        <dbReference type="EMBL" id="GAA5160299.1"/>
    </source>
</evidence>
<sequence length="284" mass="31025">MFLAAEEREAPARLVAYEVVSGLVGHPESGDRLREKIEAALAAADFVCTRAARLQAEAARKRAEARRLVRRSRAALRADPISGDVFGCASPRRWHHEAMTGVSPRSDQRDWDASHRDDAAERRDGAAEHRDERAEERDQAADARRTEVRGIEGELRAGLRRAGLRDAAAAQRDEEAGRREDSAVGAGLSPEELGVLWKHARADREAAAADRAAAGADRYALRTYLNEAIGRRAADAGDRGAADSDRRAAASDRDRAHTDRDAASADRQQSAVERAMNEHPEDLS</sequence>